<dbReference type="PROSITE" id="PS00107">
    <property type="entry name" value="PROTEIN_KINASE_ATP"/>
    <property type="match status" value="1"/>
</dbReference>
<dbReference type="GO" id="GO:0004674">
    <property type="term" value="F:protein serine/threonine kinase activity"/>
    <property type="evidence" value="ECO:0007669"/>
    <property type="project" value="UniProtKB-KW"/>
</dbReference>
<dbReference type="PROSITE" id="PS00108">
    <property type="entry name" value="PROTEIN_KINASE_ST"/>
    <property type="match status" value="1"/>
</dbReference>
<feature type="compositionally biased region" description="Polar residues" evidence="7">
    <location>
        <begin position="357"/>
        <end position="370"/>
    </location>
</feature>
<dbReference type="PANTHER" id="PTHR44329:SF214">
    <property type="entry name" value="PROTEIN KINASE DOMAIN-CONTAINING PROTEIN"/>
    <property type="match status" value="1"/>
</dbReference>
<keyword evidence="2" id="KW-0808">Transferase</keyword>
<sequence>MPTPPALTLGDGAALVFERLILVDFANGFFSQTPNFRILTPSPKGTVGALAVVRDVAAVMPICLPADTWERNLGAAIRPLEYPGTNRFTANTSQAGCVNSTSAPPLQRCWPGVYLVGELVAWSAVITAAGNFERTTYNIWLDNVSTLCQMTVSQECVAQLGPIGCLLYTARGGASPAPAPWPGTAATPPPGVTAATADAGSSGSGGVNEAAIIGGSIAGGVVLLGLMGLVAWAVVRRRRGAAPDKRGSTGSQEAPSTVDWPPTADASVPPAPVSAAKALPSPRPHPSDPSLGVGLSLSEVVVTPDTPLKGMPVDVKVTHDQAAASPAISFRSGAGRSASTAPSDLRTGATVSARGEGQSSSNTYNASGNGPDTPACSDADTGFNPSIAASIHCGGGGGGGEGNDPVVRLTGVILGKGGFGRVYQGTFRGSLVAVKQLLDTLADAPVGSPDQLRESFLQVMRRVEELEVLGRCDHPNIVKVLAASVMGTTRPVMVLELMETSLDKVLYGSRGVVLPLATVLHIGREVAQGLSYLHPTVLHRDLKPANVLMNVSHGGRPVVKISDFGLSRLRTTILVTERPEAGTPAYMAPECYEVERIGISYHVDCYSFGVLLWEMLAGAHPWAGLSAVQVAHKIVLQGQRLETPPASAPGGHSSRWPPRLQRLLAQCWEADPLRRPAAADIVKTLALVEQELSAGGGEAQAEAQAQAQAHAAQHGKKQEAAMIEFSMA</sequence>
<feature type="compositionally biased region" description="Pro residues" evidence="7">
    <location>
        <begin position="179"/>
        <end position="191"/>
    </location>
</feature>
<dbReference type="InterPro" id="IPR000719">
    <property type="entry name" value="Prot_kinase_dom"/>
</dbReference>
<dbReference type="Pfam" id="PF07714">
    <property type="entry name" value="PK_Tyr_Ser-Thr"/>
    <property type="match status" value="1"/>
</dbReference>
<dbReference type="InterPro" id="IPR051681">
    <property type="entry name" value="Ser/Thr_Kinases-Pseudokinases"/>
</dbReference>
<dbReference type="InterPro" id="IPR001245">
    <property type="entry name" value="Ser-Thr/Tyr_kinase_cat_dom"/>
</dbReference>
<evidence type="ECO:0000256" key="7">
    <source>
        <dbReference type="SAM" id="MobiDB-lite"/>
    </source>
</evidence>
<reference evidence="9" key="1">
    <citation type="journal article" date="2020" name="bioRxiv">
        <title>Comparative genomics of Chlamydomonas.</title>
        <authorList>
            <person name="Craig R.J."/>
            <person name="Hasan A.R."/>
            <person name="Ness R.W."/>
            <person name="Keightley P.D."/>
        </authorList>
    </citation>
    <scope>NUCLEOTIDE SEQUENCE</scope>
    <source>
        <strain evidence="9">CCAP 11/70</strain>
    </source>
</reference>
<gene>
    <name evidence="9" type="ORF">HYH03_007145</name>
</gene>
<keyword evidence="1" id="KW-0723">Serine/threonine-protein kinase</keyword>
<name>A0A835Y2B1_9CHLO</name>
<evidence type="ECO:0000256" key="6">
    <source>
        <dbReference type="PROSITE-ProRule" id="PRU10141"/>
    </source>
</evidence>
<evidence type="ECO:0000313" key="9">
    <source>
        <dbReference type="EMBL" id="KAG2494626.1"/>
    </source>
</evidence>
<feature type="domain" description="Protein kinase" evidence="8">
    <location>
        <begin position="408"/>
        <end position="688"/>
    </location>
</feature>
<feature type="binding site" evidence="6">
    <location>
        <position position="435"/>
    </location>
    <ligand>
        <name>ATP</name>
        <dbReference type="ChEBI" id="CHEBI:30616"/>
    </ligand>
</feature>
<feature type="region of interest" description="Disordered" evidence="7">
    <location>
        <begin position="179"/>
        <end position="200"/>
    </location>
</feature>
<feature type="region of interest" description="Disordered" evidence="7">
    <location>
        <begin position="327"/>
        <end position="381"/>
    </location>
</feature>
<dbReference type="GO" id="GO:0005524">
    <property type="term" value="F:ATP binding"/>
    <property type="evidence" value="ECO:0007669"/>
    <property type="project" value="UniProtKB-UniRule"/>
</dbReference>
<comment type="caution">
    <text evidence="9">The sequence shown here is derived from an EMBL/GenBank/DDBJ whole genome shotgun (WGS) entry which is preliminary data.</text>
</comment>
<evidence type="ECO:0000256" key="2">
    <source>
        <dbReference type="ARBA" id="ARBA00022679"/>
    </source>
</evidence>
<evidence type="ECO:0000259" key="8">
    <source>
        <dbReference type="PROSITE" id="PS50011"/>
    </source>
</evidence>
<keyword evidence="3 6" id="KW-0547">Nucleotide-binding</keyword>
<proteinExistence type="predicted"/>
<dbReference type="EMBL" id="JAEHOE010000029">
    <property type="protein sequence ID" value="KAG2494626.1"/>
    <property type="molecule type" value="Genomic_DNA"/>
</dbReference>
<dbReference type="InterPro" id="IPR011009">
    <property type="entry name" value="Kinase-like_dom_sf"/>
</dbReference>
<evidence type="ECO:0000313" key="10">
    <source>
        <dbReference type="Proteomes" id="UP000612055"/>
    </source>
</evidence>
<accession>A0A835Y2B1</accession>
<dbReference type="SUPFAM" id="SSF56112">
    <property type="entry name" value="Protein kinase-like (PK-like)"/>
    <property type="match status" value="1"/>
</dbReference>
<evidence type="ECO:0000256" key="3">
    <source>
        <dbReference type="ARBA" id="ARBA00022741"/>
    </source>
</evidence>
<organism evidence="9 10">
    <name type="scientific">Edaphochlamys debaryana</name>
    <dbReference type="NCBI Taxonomy" id="47281"/>
    <lineage>
        <taxon>Eukaryota</taxon>
        <taxon>Viridiplantae</taxon>
        <taxon>Chlorophyta</taxon>
        <taxon>core chlorophytes</taxon>
        <taxon>Chlorophyceae</taxon>
        <taxon>CS clade</taxon>
        <taxon>Chlamydomonadales</taxon>
        <taxon>Chlamydomonadales incertae sedis</taxon>
        <taxon>Edaphochlamys</taxon>
    </lineage>
</organism>
<dbReference type="InterPro" id="IPR008271">
    <property type="entry name" value="Ser/Thr_kinase_AS"/>
</dbReference>
<feature type="compositionally biased region" description="Low complexity" evidence="7">
    <location>
        <begin position="261"/>
        <end position="280"/>
    </location>
</feature>
<dbReference type="Gene3D" id="1.10.510.10">
    <property type="entry name" value="Transferase(Phosphotransferase) domain 1"/>
    <property type="match status" value="1"/>
</dbReference>
<keyword evidence="4" id="KW-0418">Kinase</keyword>
<evidence type="ECO:0000256" key="4">
    <source>
        <dbReference type="ARBA" id="ARBA00022777"/>
    </source>
</evidence>
<keyword evidence="10" id="KW-1185">Reference proteome</keyword>
<dbReference type="PROSITE" id="PS50011">
    <property type="entry name" value="PROTEIN_KINASE_DOM"/>
    <property type="match status" value="1"/>
</dbReference>
<dbReference type="SMART" id="SM00220">
    <property type="entry name" value="S_TKc"/>
    <property type="match status" value="1"/>
</dbReference>
<dbReference type="Gene3D" id="3.30.200.20">
    <property type="entry name" value="Phosphorylase Kinase, domain 1"/>
    <property type="match status" value="1"/>
</dbReference>
<dbReference type="OrthoDB" id="536504at2759"/>
<keyword evidence="5 6" id="KW-0067">ATP-binding</keyword>
<dbReference type="AlphaFoldDB" id="A0A835Y2B1"/>
<evidence type="ECO:0000256" key="1">
    <source>
        <dbReference type="ARBA" id="ARBA00022527"/>
    </source>
</evidence>
<protein>
    <recommendedName>
        <fullName evidence="8">Protein kinase domain-containing protein</fullName>
    </recommendedName>
</protein>
<dbReference type="PANTHER" id="PTHR44329">
    <property type="entry name" value="SERINE/THREONINE-PROTEIN KINASE TNNI3K-RELATED"/>
    <property type="match status" value="1"/>
</dbReference>
<feature type="region of interest" description="Disordered" evidence="7">
    <location>
        <begin position="240"/>
        <end position="292"/>
    </location>
</feature>
<dbReference type="Proteomes" id="UP000612055">
    <property type="component" value="Unassembled WGS sequence"/>
</dbReference>
<evidence type="ECO:0000256" key="5">
    <source>
        <dbReference type="ARBA" id="ARBA00022840"/>
    </source>
</evidence>
<dbReference type="InterPro" id="IPR017441">
    <property type="entry name" value="Protein_kinase_ATP_BS"/>
</dbReference>